<keyword evidence="9" id="KW-0325">Glycoprotein</keyword>
<dbReference type="InterPro" id="IPR028507">
    <property type="entry name" value="TSP3_CC"/>
</dbReference>
<feature type="region of interest" description="Disordered" evidence="14">
    <location>
        <begin position="587"/>
        <end position="629"/>
    </location>
</feature>
<dbReference type="SMART" id="SM00210">
    <property type="entry name" value="TSPN"/>
    <property type="match status" value="1"/>
</dbReference>
<keyword evidence="2 12" id="KW-0245">EGF-like domain</keyword>
<dbReference type="Gene3D" id="4.10.1080.10">
    <property type="entry name" value="TSP type-3 repeat"/>
    <property type="match status" value="1"/>
</dbReference>
<dbReference type="Pfam" id="PF06535">
    <property type="entry name" value="RGM_N"/>
    <property type="match status" value="1"/>
</dbReference>
<dbReference type="FunFam" id="2.10.25.10:FF:000027">
    <property type="entry name" value="Thrombospondin 3"/>
    <property type="match status" value="1"/>
</dbReference>
<organism evidence="17 18">
    <name type="scientific">Scophthalmus maximus</name>
    <name type="common">Turbot</name>
    <name type="synonym">Psetta maxima</name>
    <dbReference type="NCBI Taxonomy" id="52904"/>
    <lineage>
        <taxon>Eukaryota</taxon>
        <taxon>Metazoa</taxon>
        <taxon>Chordata</taxon>
        <taxon>Craniata</taxon>
        <taxon>Vertebrata</taxon>
        <taxon>Euteleostomi</taxon>
        <taxon>Actinopterygii</taxon>
        <taxon>Neopterygii</taxon>
        <taxon>Teleostei</taxon>
        <taxon>Neoteleostei</taxon>
        <taxon>Acanthomorphata</taxon>
        <taxon>Carangaria</taxon>
        <taxon>Pleuronectiformes</taxon>
        <taxon>Pleuronectoidei</taxon>
        <taxon>Scophthalmidae</taxon>
        <taxon>Scophthalmus</taxon>
    </lineage>
</organism>
<dbReference type="Gene3D" id="1.20.5.10">
    <property type="match status" value="1"/>
</dbReference>
<dbReference type="FunFam" id="2.10.25.10:FF:000038">
    <property type="entry name" value="Fibrillin 2"/>
    <property type="match status" value="1"/>
</dbReference>
<keyword evidence="3" id="KW-0732">Signal</keyword>
<dbReference type="InterPro" id="IPR009496">
    <property type="entry name" value="RGM_C"/>
</dbReference>
<accession>A0A6A4RI85</accession>
<dbReference type="CDD" id="cd16079">
    <property type="entry name" value="TSP-3cc"/>
    <property type="match status" value="1"/>
</dbReference>
<evidence type="ECO:0000256" key="4">
    <source>
        <dbReference type="ARBA" id="ARBA00022737"/>
    </source>
</evidence>
<evidence type="ECO:0000256" key="10">
    <source>
        <dbReference type="ARBA" id="ARBA00056051"/>
    </source>
</evidence>
<dbReference type="InterPro" id="IPR008859">
    <property type="entry name" value="Thrombospondin_C"/>
</dbReference>
<evidence type="ECO:0000256" key="7">
    <source>
        <dbReference type="ARBA" id="ARBA00022889"/>
    </source>
</evidence>
<dbReference type="AlphaFoldDB" id="A0A6A4RI85"/>
<feature type="region of interest" description="Disordered" evidence="14">
    <location>
        <begin position="72"/>
        <end position="94"/>
    </location>
</feature>
<feature type="repeat" description="TSP type-3" evidence="13">
    <location>
        <begin position="556"/>
        <end position="591"/>
    </location>
</feature>
<dbReference type="GO" id="GO:0008201">
    <property type="term" value="F:heparin binding"/>
    <property type="evidence" value="ECO:0007669"/>
    <property type="project" value="InterPro"/>
</dbReference>
<dbReference type="Pfam" id="PF11598">
    <property type="entry name" value="COMP"/>
    <property type="match status" value="1"/>
</dbReference>
<dbReference type="Pfam" id="PF05735">
    <property type="entry name" value="TSP_C"/>
    <property type="match status" value="1"/>
</dbReference>
<evidence type="ECO:0000256" key="2">
    <source>
        <dbReference type="ARBA" id="ARBA00022536"/>
    </source>
</evidence>
<feature type="domain" description="EGF-like" evidence="15">
    <location>
        <begin position="419"/>
        <end position="453"/>
    </location>
</feature>
<evidence type="ECO:0000256" key="13">
    <source>
        <dbReference type="PROSITE-ProRule" id="PRU00634"/>
    </source>
</evidence>
<dbReference type="GO" id="GO:0005576">
    <property type="term" value="C:extracellular region"/>
    <property type="evidence" value="ECO:0007669"/>
    <property type="project" value="InterPro"/>
</dbReference>
<evidence type="ECO:0000256" key="12">
    <source>
        <dbReference type="PROSITE-ProRule" id="PRU00076"/>
    </source>
</evidence>
<dbReference type="InterPro" id="IPR003367">
    <property type="entry name" value="Thrombospondin_3-like_rpt"/>
</dbReference>
<evidence type="ECO:0000256" key="5">
    <source>
        <dbReference type="ARBA" id="ARBA00022813"/>
    </source>
</evidence>
<comment type="caution">
    <text evidence="17">The sequence shown here is derived from an EMBL/GenBank/DDBJ whole genome shotgun (WGS) entry which is preliminary data.</text>
</comment>
<dbReference type="GO" id="GO:0007155">
    <property type="term" value="P:cell adhesion"/>
    <property type="evidence" value="ECO:0007669"/>
    <property type="project" value="UniProtKB-KW"/>
</dbReference>
<feature type="domain" description="EGF-like" evidence="15">
    <location>
        <begin position="377"/>
        <end position="418"/>
    </location>
</feature>
<dbReference type="SUPFAM" id="SSF57196">
    <property type="entry name" value="EGF/Laminin"/>
    <property type="match status" value="2"/>
</dbReference>
<keyword evidence="7" id="KW-0130">Cell adhesion</keyword>
<dbReference type="InterPro" id="IPR017897">
    <property type="entry name" value="Thrombospondin_3_rpt"/>
</dbReference>
<dbReference type="InterPro" id="IPR010536">
    <property type="entry name" value="RGM_N"/>
</dbReference>
<dbReference type="FunFam" id="2.60.120.200:FF:000002">
    <property type="entry name" value="Thrombospondin 3"/>
    <property type="match status" value="1"/>
</dbReference>
<dbReference type="FunFam" id="4.10.1080.10:FF:000006">
    <property type="entry name" value="Thrombospondin 3"/>
    <property type="match status" value="1"/>
</dbReference>
<dbReference type="SUPFAM" id="SSF58006">
    <property type="entry name" value="Assembly domain of cartilage oligomeric matrix protein"/>
    <property type="match status" value="1"/>
</dbReference>
<evidence type="ECO:0000259" key="16">
    <source>
        <dbReference type="PROSITE" id="PS51236"/>
    </source>
</evidence>
<dbReference type="PROSITE" id="PS51234">
    <property type="entry name" value="TSP3"/>
    <property type="match status" value="1"/>
</dbReference>
<dbReference type="InterPro" id="IPR001881">
    <property type="entry name" value="EGF-like_Ca-bd_dom"/>
</dbReference>
<evidence type="ECO:0000259" key="15">
    <source>
        <dbReference type="PROSITE" id="PS50026"/>
    </source>
</evidence>
<keyword evidence="4" id="KW-0677">Repeat</keyword>
<comment type="function">
    <text evidence="10">Adhesive glycoprotein that mediates cell-to-cell and cell-to-matrix interactions. Can bind to fibrinogen, fibronectin, laminin and type V collagen.</text>
</comment>
<dbReference type="InterPro" id="IPR048287">
    <property type="entry name" value="TSPN-like_N"/>
</dbReference>
<dbReference type="PROSITE" id="PS51236">
    <property type="entry name" value="TSP_CTER"/>
    <property type="match status" value="1"/>
</dbReference>
<feature type="region of interest" description="Disordered" evidence="14">
    <location>
        <begin position="1093"/>
        <end position="1113"/>
    </location>
</feature>
<dbReference type="InterPro" id="IPR046970">
    <property type="entry name" value="TSP/COMP_CC_sf"/>
</dbReference>
<comment type="subunit">
    <text evidence="11">Oligomer; disulfide-linked.</text>
</comment>
<dbReference type="InterPro" id="IPR000742">
    <property type="entry name" value="EGF"/>
</dbReference>
<proteinExistence type="inferred from homology"/>
<dbReference type="PANTHER" id="PTHR10199">
    <property type="entry name" value="THROMBOSPONDIN"/>
    <property type="match status" value="1"/>
</dbReference>
<keyword evidence="8 12" id="KW-1015">Disulfide bond</keyword>
<evidence type="ECO:0000313" key="17">
    <source>
        <dbReference type="EMBL" id="KAF0022176.1"/>
    </source>
</evidence>
<dbReference type="Pfam" id="PF07645">
    <property type="entry name" value="EGF_CA"/>
    <property type="match status" value="2"/>
</dbReference>
<dbReference type="SMART" id="SM00181">
    <property type="entry name" value="EGF"/>
    <property type="match status" value="3"/>
</dbReference>
<dbReference type="Gene3D" id="2.10.25.10">
    <property type="entry name" value="Laminin"/>
    <property type="match status" value="3"/>
</dbReference>
<sequence>MLCQHPVLQLVDVVGPGSPVLLLSSGSPPVLRYSGPPLRSSGSPALLRSSGPPLWSSPPVLRLSSGPPVLRSSPPVLRSSGSPPVLRLSSGSPPVFRSSGPLLRSSCSPALLRLSGPPETWAAASRCCCRSSVSGSRRESRTGRMLKDSRQSVAAVEKLSGGLSVLSDVYVVSTLRLPAKLGGVLLGLYSKQDNRKYLEVAIMGKINKVLVRYVRADGKLHTVNLQNANLADGRTHSIILRLGGLHRDNVNMELYVNCRLVDSSQGLPPLVPLPREVDMVEIRHGQKAYARLQGAVESLRLALGGSVANAGVLTDCPFQGDSSAYNSGEHTKALIGQLIIFNQILGELRQDIREQVKEMSLIRNTILECQVCGFHEPRSRCSPNPCYKGVSCVDSLQYPGYSCGPCPPGTSGNGTHCEDVDECELQPCFSPGACVNSPGGFSCRSCPPGLWGAPLVGTGLDYAKTHRQECVDVDECVDLPDACVSNSVCINTMGSYKCGGCKPGFLGNQTSGCFPRKSCAALTFNPCDTNAHCTMERNGEVTCRDNCVFTPNSGQEDADNDGIGDRCDEDADGDGIINVMDNCRLVPNRDQQNSDSDSFGDACDNCPNVPNSDQRDTDGNGQGDACDQDVDGDVNGVGDVCENDFDNDAVMDLIDVCPESAEVTLTDFRAYQTVVLDPEGDAQIDPNWVVLNQGMEIVQTMNSDPGLAVGYTAFNGVDFEGTFHVNTVTDDDYAGFIFGYQDSSSFYVVMWKQTQQTYWQSNPFKATAQPALQLKAVKSRTGPGEFLRNALWHTGDTPGEVKLLWKDPRNVGWKDKTSYRWQLSHRPQVGYIRVKLFEGSDMVADSGVVIDTTMRGGRLGVFCFSQENIIWSNLRYRCNAAASCHILRCNSDFVAATLDLGSGGGIGGGVAVGGGRAALSREAVNAGYCGALRSYATCTKRMARACRGNLAYHSAVQGIEDLLLQHHCPRAGPTAQPRPLPQGTLSGDACLYERSFVSREGRTPEYLHCGVFGDPHVRTFSDHFHTCAVQGAWPLVDNEYLYIQATSSPTGGGSHGTALTKITIIFKNMRQCVEEQLYQAELDDVPAAFADGSVSSGERQGHRSLTVRSQSPGRHAEIRAAHIGTLLVVRQSGRTLGLSVRTPRGVTEAFGPEQDLQLCVWGCPPSQRLNTLRPPPPPDSSPPPAAHAHCAALLPARDVYYQACVFDLITSGDLNSSAAAVSALQDATSLMMSERDRVHLLLVAAAQTRPAQPHLTLLLLGMLGTLTR</sequence>
<dbReference type="InterPro" id="IPR024665">
    <property type="entry name" value="TSP/COMP_CC"/>
</dbReference>
<reference evidence="17 18" key="1">
    <citation type="submission" date="2019-06" db="EMBL/GenBank/DDBJ databases">
        <title>Draft genomes of female and male turbot (Scophthalmus maximus).</title>
        <authorList>
            <person name="Xu H."/>
            <person name="Xu X.-W."/>
            <person name="Shao C."/>
            <person name="Chen S."/>
        </authorList>
    </citation>
    <scope>NUCLEOTIDE SEQUENCE [LARGE SCALE GENOMIC DNA]</scope>
    <source>
        <strain evidence="17">Ysfricsl-2016a</strain>
        <tissue evidence="17">Blood</tissue>
    </source>
</reference>
<name>A0A6A4RI85_SCOMX</name>
<dbReference type="Gene3D" id="3.40.1000.10">
    <property type="entry name" value="Mog1/PsbP, alpha/beta/alpha sandwich"/>
    <property type="match status" value="1"/>
</dbReference>
<evidence type="ECO:0000313" key="18">
    <source>
        <dbReference type="Proteomes" id="UP000438429"/>
    </source>
</evidence>
<dbReference type="SUPFAM" id="SSF49899">
    <property type="entry name" value="Concanavalin A-like lectins/glucanases"/>
    <property type="match status" value="2"/>
</dbReference>
<dbReference type="InterPro" id="IPR028974">
    <property type="entry name" value="TSP_type-3_rpt"/>
</dbReference>
<dbReference type="EMBL" id="VEVO01000054">
    <property type="protein sequence ID" value="KAF0022176.1"/>
    <property type="molecule type" value="Genomic_DNA"/>
</dbReference>
<evidence type="ECO:0000256" key="11">
    <source>
        <dbReference type="ARBA" id="ARBA00064387"/>
    </source>
</evidence>
<comment type="similarity">
    <text evidence="1">Belongs to the thrombospondin family.</text>
</comment>
<dbReference type="InterPro" id="IPR049883">
    <property type="entry name" value="NOTCH1_EGF-like"/>
</dbReference>
<evidence type="ECO:0000256" key="9">
    <source>
        <dbReference type="ARBA" id="ARBA00023180"/>
    </source>
</evidence>
<evidence type="ECO:0000256" key="6">
    <source>
        <dbReference type="ARBA" id="ARBA00022837"/>
    </source>
</evidence>
<feature type="domain" description="TSP C-terminal" evidence="16">
    <location>
        <begin position="669"/>
        <end position="883"/>
    </location>
</feature>
<dbReference type="Pfam" id="PF06534">
    <property type="entry name" value="RGM_C"/>
    <property type="match status" value="1"/>
</dbReference>
<evidence type="ECO:0008006" key="19">
    <source>
        <dbReference type="Google" id="ProtNLM"/>
    </source>
</evidence>
<dbReference type="Proteomes" id="UP000438429">
    <property type="component" value="Unassembled WGS sequence"/>
</dbReference>
<dbReference type="PROSITE" id="PS01187">
    <property type="entry name" value="EGF_CA"/>
    <property type="match status" value="1"/>
</dbReference>
<keyword evidence="6 13" id="KW-0106">Calcium</keyword>
<evidence type="ECO:0000256" key="14">
    <source>
        <dbReference type="SAM" id="MobiDB-lite"/>
    </source>
</evidence>
<dbReference type="CDD" id="cd00054">
    <property type="entry name" value="EGF_CA"/>
    <property type="match status" value="2"/>
</dbReference>
<evidence type="ECO:0000256" key="1">
    <source>
        <dbReference type="ARBA" id="ARBA00009456"/>
    </source>
</evidence>
<dbReference type="PANTHER" id="PTHR10199:SF89">
    <property type="entry name" value="THROMBOSPONDIN-3"/>
    <property type="match status" value="1"/>
</dbReference>
<gene>
    <name evidence="17" type="ORF">F2P81_025570</name>
</gene>
<dbReference type="SUPFAM" id="SSF103647">
    <property type="entry name" value="TSP type-3 repeat"/>
    <property type="match status" value="2"/>
</dbReference>
<dbReference type="InterPro" id="IPR018097">
    <property type="entry name" value="EGF_Ca-bd_CS"/>
</dbReference>
<evidence type="ECO:0000256" key="3">
    <source>
        <dbReference type="ARBA" id="ARBA00022729"/>
    </source>
</evidence>
<feature type="disulfide bond" evidence="12">
    <location>
        <begin position="386"/>
        <end position="403"/>
    </location>
</feature>
<protein>
    <recommendedName>
        <fullName evidence="19">Thrombospondin-3</fullName>
    </recommendedName>
</protein>
<keyword evidence="5" id="KW-0068">Autocatalytic cleavage</keyword>
<dbReference type="FunFam" id="2.10.25.10:FF:000025">
    <property type="entry name" value="Thrombospondin 3"/>
    <property type="match status" value="1"/>
</dbReference>
<comment type="caution">
    <text evidence="12">Lacks conserved residue(s) required for the propagation of feature annotation.</text>
</comment>
<dbReference type="FunFam" id="1.20.5.10:FF:000001">
    <property type="entry name" value="thrombospondin-3 isoform X2"/>
    <property type="match status" value="1"/>
</dbReference>
<dbReference type="GO" id="GO:0005509">
    <property type="term" value="F:calcium ion binding"/>
    <property type="evidence" value="ECO:0007669"/>
    <property type="project" value="UniProtKB-UniRule"/>
</dbReference>
<dbReference type="PROSITE" id="PS50026">
    <property type="entry name" value="EGF_3"/>
    <property type="match status" value="2"/>
</dbReference>
<dbReference type="SMART" id="SM00179">
    <property type="entry name" value="EGF_CA"/>
    <property type="match status" value="3"/>
</dbReference>
<dbReference type="GO" id="GO:0030855">
    <property type="term" value="P:epithelial cell differentiation"/>
    <property type="evidence" value="ECO:0007669"/>
    <property type="project" value="UniProtKB-ARBA"/>
</dbReference>
<dbReference type="FunFam" id="2.60.120.200:FF:000038">
    <property type="entry name" value="thrombospondin-3 isoform X1"/>
    <property type="match status" value="1"/>
</dbReference>
<dbReference type="InterPro" id="IPR013320">
    <property type="entry name" value="ConA-like_dom_sf"/>
</dbReference>
<dbReference type="Pfam" id="PF02412">
    <property type="entry name" value="TSP_3"/>
    <property type="match status" value="2"/>
</dbReference>
<dbReference type="Gene3D" id="2.60.120.200">
    <property type="match status" value="2"/>
</dbReference>
<evidence type="ECO:0000256" key="8">
    <source>
        <dbReference type="ARBA" id="ARBA00023157"/>
    </source>
</evidence>